<gene>
    <name evidence="1" type="ORF">EAI_07814</name>
</gene>
<dbReference type="AlphaFoldDB" id="E2B5F7"/>
<name>E2B5F7_HARSA</name>
<dbReference type="Gene3D" id="2.40.70.10">
    <property type="entry name" value="Acid Proteases"/>
    <property type="match status" value="1"/>
</dbReference>
<feature type="non-terminal residue" evidence="1">
    <location>
        <position position="94"/>
    </location>
</feature>
<dbReference type="Proteomes" id="UP000008237">
    <property type="component" value="Unassembled WGS sequence"/>
</dbReference>
<dbReference type="SUPFAM" id="SSF50630">
    <property type="entry name" value="Acid proteases"/>
    <property type="match status" value="1"/>
</dbReference>
<dbReference type="InParanoid" id="E2B5F7"/>
<keyword evidence="2" id="KW-1185">Reference proteome</keyword>
<dbReference type="InterPro" id="IPR021109">
    <property type="entry name" value="Peptidase_aspartic_dom_sf"/>
</dbReference>
<sequence length="94" mass="10535">KLNGECWSFRIDTGSDVSIVNRKFIKVCEDGGTESCSNLVYPSREKILVRSRMFVNIELGKFSLRMPVLIMEMADDCLLGVDSLAKTNAESSIR</sequence>
<evidence type="ECO:0008006" key="3">
    <source>
        <dbReference type="Google" id="ProtNLM"/>
    </source>
</evidence>
<protein>
    <recommendedName>
        <fullName evidence="3">Peptidase A2 domain-containing protein</fullName>
    </recommendedName>
</protein>
<reference evidence="1 2" key="1">
    <citation type="journal article" date="2010" name="Science">
        <title>Genomic comparison of the ants Camponotus floridanus and Harpegnathos saltator.</title>
        <authorList>
            <person name="Bonasio R."/>
            <person name="Zhang G."/>
            <person name="Ye C."/>
            <person name="Mutti N.S."/>
            <person name="Fang X."/>
            <person name="Qin N."/>
            <person name="Donahue G."/>
            <person name="Yang P."/>
            <person name="Li Q."/>
            <person name="Li C."/>
            <person name="Zhang P."/>
            <person name="Huang Z."/>
            <person name="Berger S.L."/>
            <person name="Reinberg D."/>
            <person name="Wang J."/>
            <person name="Liebig J."/>
        </authorList>
    </citation>
    <scope>NUCLEOTIDE SEQUENCE [LARGE SCALE GENOMIC DNA]</scope>
    <source>
        <strain evidence="1 2">R22 G/1</strain>
    </source>
</reference>
<evidence type="ECO:0000313" key="2">
    <source>
        <dbReference type="Proteomes" id="UP000008237"/>
    </source>
</evidence>
<accession>E2B5F7</accession>
<feature type="non-terminal residue" evidence="1">
    <location>
        <position position="1"/>
    </location>
</feature>
<proteinExistence type="predicted"/>
<evidence type="ECO:0000313" key="1">
    <source>
        <dbReference type="EMBL" id="EFN89073.1"/>
    </source>
</evidence>
<dbReference type="EMBL" id="GL445822">
    <property type="protein sequence ID" value="EFN89073.1"/>
    <property type="molecule type" value="Genomic_DNA"/>
</dbReference>
<organism evidence="2">
    <name type="scientific">Harpegnathos saltator</name>
    <name type="common">Jerdon's jumping ant</name>
    <dbReference type="NCBI Taxonomy" id="610380"/>
    <lineage>
        <taxon>Eukaryota</taxon>
        <taxon>Metazoa</taxon>
        <taxon>Ecdysozoa</taxon>
        <taxon>Arthropoda</taxon>
        <taxon>Hexapoda</taxon>
        <taxon>Insecta</taxon>
        <taxon>Pterygota</taxon>
        <taxon>Neoptera</taxon>
        <taxon>Endopterygota</taxon>
        <taxon>Hymenoptera</taxon>
        <taxon>Apocrita</taxon>
        <taxon>Aculeata</taxon>
        <taxon>Formicoidea</taxon>
        <taxon>Formicidae</taxon>
        <taxon>Ponerinae</taxon>
        <taxon>Ponerini</taxon>
        <taxon>Harpegnathos</taxon>
    </lineage>
</organism>